<gene>
    <name evidence="2" type="ORF">M3I41_05580</name>
</gene>
<dbReference type="EMBL" id="CP097095">
    <property type="protein sequence ID" value="UQF79084.1"/>
    <property type="molecule type" value="Genomic_DNA"/>
</dbReference>
<dbReference type="KEGG" id="agh:M3I41_05580"/>
<dbReference type="Pfam" id="PF00583">
    <property type="entry name" value="Acetyltransf_1"/>
    <property type="match status" value="1"/>
</dbReference>
<name>A0A9E7ALL3_9ACTO</name>
<keyword evidence="2" id="KW-0012">Acyltransferase</keyword>
<dbReference type="GO" id="GO:0016747">
    <property type="term" value="F:acyltransferase activity, transferring groups other than amino-acyl groups"/>
    <property type="evidence" value="ECO:0007669"/>
    <property type="project" value="InterPro"/>
</dbReference>
<organism evidence="2 3">
    <name type="scientific">Actinomyces graevenitzii</name>
    <dbReference type="NCBI Taxonomy" id="55565"/>
    <lineage>
        <taxon>Bacteria</taxon>
        <taxon>Bacillati</taxon>
        <taxon>Actinomycetota</taxon>
        <taxon>Actinomycetes</taxon>
        <taxon>Actinomycetales</taxon>
        <taxon>Actinomycetaceae</taxon>
        <taxon>Actinomyces</taxon>
    </lineage>
</organism>
<proteinExistence type="predicted"/>
<dbReference type="Pfam" id="PF13312">
    <property type="entry name" value="DUF4081"/>
    <property type="match status" value="1"/>
</dbReference>
<dbReference type="InterPro" id="IPR016181">
    <property type="entry name" value="Acyl_CoA_acyltransferase"/>
</dbReference>
<evidence type="ECO:0000313" key="2">
    <source>
        <dbReference type="EMBL" id="UQF79084.1"/>
    </source>
</evidence>
<evidence type="ECO:0000313" key="3">
    <source>
        <dbReference type="Proteomes" id="UP000830236"/>
    </source>
</evidence>
<reference evidence="2" key="1">
    <citation type="submission" date="2022-05" db="EMBL/GenBank/DDBJ databases">
        <title>Using nanopore sequencing to obtain complete genomes from saliva samples.</title>
        <authorList>
            <person name="Baker J.L."/>
        </authorList>
    </citation>
    <scope>NUCLEOTIDE SEQUENCE</scope>
    <source>
        <strain evidence="2">JCVI-JB-Ag32</strain>
    </source>
</reference>
<dbReference type="AlphaFoldDB" id="A0A9E7ALL3"/>
<sequence length="303" mass="32324">MLRLHRDPHPLTPANSTALMQLLAGDAVAGVQLGAQISRWNYWGRGDVVACGTPQPHAGAWATGSLILYGQRHCSPSELKALASHGRPRLTRRGSVMGPADDVAALWPYLDQRHLAVRQARWNQPLLLAPPAEQVAQTLAAASRSCADELVVAAASQTQAAQVGMEPLVLPAAVAMFKEEVGFDPLSSGSGYGRHISQLIEQGRSYVLLDDGAGHLGNAQVAFKADVGSLWNSVAQITGVWTRPDLRGRGLAKVALGRVLALIYAQHQVSQINLYVNDFNVSALGLYKSLGFTQVGTMSTVLL</sequence>
<dbReference type="Proteomes" id="UP000830236">
    <property type="component" value="Chromosome"/>
</dbReference>
<dbReference type="SUPFAM" id="SSF55729">
    <property type="entry name" value="Acyl-CoA N-acyltransferases (Nat)"/>
    <property type="match status" value="1"/>
</dbReference>
<evidence type="ECO:0000259" key="1">
    <source>
        <dbReference type="PROSITE" id="PS51186"/>
    </source>
</evidence>
<dbReference type="EC" id="2.3.1.-" evidence="2"/>
<dbReference type="InterPro" id="IPR000182">
    <property type="entry name" value="GNAT_dom"/>
</dbReference>
<dbReference type="PROSITE" id="PS51186">
    <property type="entry name" value="GNAT"/>
    <property type="match status" value="1"/>
</dbReference>
<feature type="domain" description="N-acetyltransferase" evidence="1">
    <location>
        <begin position="160"/>
        <end position="303"/>
    </location>
</feature>
<dbReference type="Gene3D" id="3.40.630.30">
    <property type="match status" value="1"/>
</dbReference>
<dbReference type="InterPro" id="IPR025289">
    <property type="entry name" value="DUF4081"/>
</dbReference>
<accession>A0A9E7ALL3</accession>
<keyword evidence="2" id="KW-0808">Transferase</keyword>
<protein>
    <submittedName>
        <fullName evidence="2">GNAT family N-acetyltransferase</fullName>
        <ecNumber evidence="2">2.3.1.-</ecNumber>
    </submittedName>
</protein>